<feature type="domain" description="FAS1" evidence="5">
    <location>
        <begin position="29"/>
        <end position="182"/>
    </location>
</feature>
<dbReference type="EMBL" id="JADGJQ010000003">
    <property type="protein sequence ID" value="KAJ3184690.1"/>
    <property type="molecule type" value="Genomic_DNA"/>
</dbReference>
<sequence length="545" mass="60089">MRIATLLLALFAGAVSADLSLPTNTIFQNIQAYNQNQDNGENTYHISIVNSYAKYIKAELSAPGQMTFFAPSDHSFARLAQSDPDYLKKWKADSSLINKTLHYHMSPQLYDIHSPTAKPSVTTMLNTRSPPARINAYISPSTPNNPPGWVVCTLNGDQAIKATIVHTMKSSNGILYVIDTMLRVPGSTIGAVLLTDLNDFITPSQACIKPVEVKKMGRHSKAKKSCTRSCKTNQTDPDPSHHRTVTVSVAPQSRASIAATYGLTPLQVHKRLLWFFKHHLGVHHVFDVAFTRDFSLLEGAKEFVRRYREHQASVAGGSGAVLPMTTSACPGWICYAEKTHDYILPYVDTTKSPQQVMGPLVKDYLGAKLGLTPDKVYHVSVMPCYDKKLEASRQDFFTREVDCVVTTGEVEKMFAEQGLRITDVPESEVWRVCSPRRWRRLRRAGGGGEGTDASMVPLVPMLAGTEGSSSGEYLSFVFRHAARELFGVHLSMEDGRNADFCEKLLSVEGQGVVLRFVAAYGFRNIQNLVRKVKTSAVGSRGPAGS</sequence>
<name>A0AAD5TR57_9FUNG</name>
<evidence type="ECO:0000313" key="6">
    <source>
        <dbReference type="EMBL" id="KAJ3184690.1"/>
    </source>
</evidence>
<dbReference type="Pfam" id="PF02469">
    <property type="entry name" value="Fasciclin"/>
    <property type="match status" value="1"/>
</dbReference>
<keyword evidence="7" id="KW-1185">Reference proteome</keyword>
<evidence type="ECO:0000256" key="3">
    <source>
        <dbReference type="SAM" id="MobiDB-lite"/>
    </source>
</evidence>
<feature type="chain" id="PRO_5042179450" description="FAS1 domain-containing protein" evidence="4">
    <location>
        <begin position="18"/>
        <end position="545"/>
    </location>
</feature>
<dbReference type="InterPro" id="IPR050340">
    <property type="entry name" value="Cytosolic_Fe-S_CAF"/>
</dbReference>
<protein>
    <recommendedName>
        <fullName evidence="5">FAS1 domain-containing protein</fullName>
    </recommendedName>
</protein>
<dbReference type="Proteomes" id="UP001212152">
    <property type="component" value="Unassembled WGS sequence"/>
</dbReference>
<evidence type="ECO:0000259" key="5">
    <source>
        <dbReference type="PROSITE" id="PS50213"/>
    </source>
</evidence>
<dbReference type="Gene3D" id="3.40.50.1780">
    <property type="match status" value="2"/>
</dbReference>
<feature type="region of interest" description="Disordered" evidence="3">
    <location>
        <begin position="219"/>
        <end position="243"/>
    </location>
</feature>
<feature type="signal peptide" evidence="4">
    <location>
        <begin position="1"/>
        <end position="17"/>
    </location>
</feature>
<comment type="caution">
    <text evidence="6">The sequence shown here is derived from an EMBL/GenBank/DDBJ whole genome shotgun (WGS) entry which is preliminary data.</text>
</comment>
<keyword evidence="2" id="KW-0408">Iron</keyword>
<dbReference type="SUPFAM" id="SSF82153">
    <property type="entry name" value="FAS1 domain"/>
    <property type="match status" value="1"/>
</dbReference>
<gene>
    <name evidence="6" type="ORF">HDU87_004093</name>
</gene>
<evidence type="ECO:0000256" key="4">
    <source>
        <dbReference type="SAM" id="SignalP"/>
    </source>
</evidence>
<dbReference type="AlphaFoldDB" id="A0AAD5TR57"/>
<evidence type="ECO:0000256" key="2">
    <source>
        <dbReference type="ARBA" id="ARBA00022485"/>
    </source>
</evidence>
<dbReference type="PANTHER" id="PTHR11615">
    <property type="entry name" value="NITRATE, FORMATE, IRON DEHYDROGENASE"/>
    <property type="match status" value="1"/>
</dbReference>
<dbReference type="GO" id="GO:0051539">
    <property type="term" value="F:4 iron, 4 sulfur cluster binding"/>
    <property type="evidence" value="ECO:0007669"/>
    <property type="project" value="UniProtKB-KW"/>
</dbReference>
<dbReference type="SMART" id="SM00554">
    <property type="entry name" value="FAS1"/>
    <property type="match status" value="1"/>
</dbReference>
<keyword evidence="4" id="KW-0732">Signal</keyword>
<dbReference type="InterPro" id="IPR004108">
    <property type="entry name" value="Fe_hydrogenase_lsu_C"/>
</dbReference>
<comment type="similarity">
    <text evidence="1">Belongs to the NARF family.</text>
</comment>
<dbReference type="Gene3D" id="3.40.950.10">
    <property type="entry name" value="Fe-only Hydrogenase (Larger Subunit), Chain L, domain 3"/>
    <property type="match status" value="1"/>
</dbReference>
<keyword evidence="2" id="KW-0004">4Fe-4S</keyword>
<dbReference type="Pfam" id="PF02906">
    <property type="entry name" value="Fe_hyd_lg_C"/>
    <property type="match status" value="1"/>
</dbReference>
<dbReference type="SUPFAM" id="SSF53920">
    <property type="entry name" value="Fe-only hydrogenase"/>
    <property type="match status" value="1"/>
</dbReference>
<dbReference type="InterPro" id="IPR036378">
    <property type="entry name" value="FAS1_dom_sf"/>
</dbReference>
<dbReference type="InterPro" id="IPR009016">
    <property type="entry name" value="Fe_hydrogenase"/>
</dbReference>
<evidence type="ECO:0000313" key="7">
    <source>
        <dbReference type="Proteomes" id="UP001212152"/>
    </source>
</evidence>
<dbReference type="InterPro" id="IPR000782">
    <property type="entry name" value="FAS1_domain"/>
</dbReference>
<dbReference type="Gene3D" id="2.30.180.10">
    <property type="entry name" value="FAS1 domain"/>
    <property type="match status" value="1"/>
</dbReference>
<feature type="compositionally biased region" description="Polar residues" evidence="3">
    <location>
        <begin position="227"/>
        <end position="237"/>
    </location>
</feature>
<accession>A0AAD5TR57</accession>
<dbReference type="PROSITE" id="PS50213">
    <property type="entry name" value="FAS1"/>
    <property type="match status" value="1"/>
</dbReference>
<proteinExistence type="inferred from homology"/>
<keyword evidence="2" id="KW-0411">Iron-sulfur</keyword>
<keyword evidence="2" id="KW-0479">Metal-binding</keyword>
<organism evidence="6 7">
    <name type="scientific">Geranomyces variabilis</name>
    <dbReference type="NCBI Taxonomy" id="109894"/>
    <lineage>
        <taxon>Eukaryota</taxon>
        <taxon>Fungi</taxon>
        <taxon>Fungi incertae sedis</taxon>
        <taxon>Chytridiomycota</taxon>
        <taxon>Chytridiomycota incertae sedis</taxon>
        <taxon>Chytridiomycetes</taxon>
        <taxon>Spizellomycetales</taxon>
        <taxon>Powellomycetaceae</taxon>
        <taxon>Geranomyces</taxon>
    </lineage>
</organism>
<reference evidence="6" key="1">
    <citation type="submission" date="2020-05" db="EMBL/GenBank/DDBJ databases">
        <title>Phylogenomic resolution of chytrid fungi.</title>
        <authorList>
            <person name="Stajich J.E."/>
            <person name="Amses K."/>
            <person name="Simmons R."/>
            <person name="Seto K."/>
            <person name="Myers J."/>
            <person name="Bonds A."/>
            <person name="Quandt C.A."/>
            <person name="Barry K."/>
            <person name="Liu P."/>
            <person name="Grigoriev I."/>
            <person name="Longcore J.E."/>
            <person name="James T.Y."/>
        </authorList>
    </citation>
    <scope>NUCLEOTIDE SEQUENCE</scope>
    <source>
        <strain evidence="6">JEL0379</strain>
    </source>
</reference>
<evidence type="ECO:0000256" key="1">
    <source>
        <dbReference type="ARBA" id="ARBA00006596"/>
    </source>
</evidence>